<dbReference type="Pfam" id="PF01228">
    <property type="entry name" value="Gly_radical"/>
    <property type="match status" value="1"/>
</dbReference>
<dbReference type="Gene3D" id="3.20.70.20">
    <property type="match status" value="1"/>
</dbReference>
<dbReference type="GO" id="GO:0016829">
    <property type="term" value="F:lyase activity"/>
    <property type="evidence" value="ECO:0007669"/>
    <property type="project" value="UniProtKB-KW"/>
</dbReference>
<dbReference type="GO" id="GO:0005829">
    <property type="term" value="C:cytosol"/>
    <property type="evidence" value="ECO:0007669"/>
    <property type="project" value="TreeGrafter"/>
</dbReference>
<keyword evidence="4" id="KW-0456">Lyase</keyword>
<feature type="modified residue" description="Glycine radical" evidence="2">
    <location>
        <position position="54"/>
    </location>
</feature>
<feature type="domain" description="Glycine radical" evidence="3">
    <location>
        <begin position="1"/>
        <end position="78"/>
    </location>
</feature>
<protein>
    <submittedName>
        <fullName evidence="4">Pyruvate-formate lyase</fullName>
    </submittedName>
</protein>
<sequence>MASTEQVQNLVGMLDAYFGCNGFHVNINVLNRDMLIDAMENPEKYPQLTIRVSGYAVNFTKLTREQQLDVINRTFHQH</sequence>
<dbReference type="PANTHER" id="PTHR30191">
    <property type="entry name" value="FORMATE ACETYLTRANSFERASE"/>
    <property type="match status" value="1"/>
</dbReference>
<dbReference type="AlphaFoldDB" id="A0A840BI51"/>
<dbReference type="PANTHER" id="PTHR30191:SF0">
    <property type="entry name" value="FORMATE ACETYLTRANSFERASE 1"/>
    <property type="match status" value="1"/>
</dbReference>
<evidence type="ECO:0000259" key="3">
    <source>
        <dbReference type="PROSITE" id="PS51149"/>
    </source>
</evidence>
<dbReference type="PROSITE" id="PS00850">
    <property type="entry name" value="GLY_RADICAL_1"/>
    <property type="match status" value="1"/>
</dbReference>
<dbReference type="GO" id="GO:0008861">
    <property type="term" value="F:formate C-acetyltransferase activity"/>
    <property type="evidence" value="ECO:0007669"/>
    <property type="project" value="TreeGrafter"/>
</dbReference>
<keyword evidence="5" id="KW-1185">Reference proteome</keyword>
<accession>A0A840BI51</accession>
<dbReference type="Proteomes" id="UP000561045">
    <property type="component" value="Unassembled WGS sequence"/>
</dbReference>
<dbReference type="SUPFAM" id="SSF51998">
    <property type="entry name" value="PFL-like glycyl radical enzymes"/>
    <property type="match status" value="1"/>
</dbReference>
<dbReference type="InterPro" id="IPR050244">
    <property type="entry name" value="Auton_GlycylRad_Cofactor"/>
</dbReference>
<dbReference type="EMBL" id="JACIET010000001">
    <property type="protein sequence ID" value="MBB4011262.1"/>
    <property type="molecule type" value="Genomic_DNA"/>
</dbReference>
<reference evidence="4 5" key="1">
    <citation type="submission" date="2020-08" db="EMBL/GenBank/DDBJ databases">
        <title>Genomic Encyclopedia of Type Strains, Phase IV (KMG-IV): sequencing the most valuable type-strain genomes for metagenomic binning, comparative biology and taxonomic classification.</title>
        <authorList>
            <person name="Goeker M."/>
        </authorList>
    </citation>
    <scope>NUCLEOTIDE SEQUENCE [LARGE SCALE GENOMIC DNA]</scope>
    <source>
        <strain evidence="4 5">DSM 106739</strain>
    </source>
</reference>
<evidence type="ECO:0000256" key="1">
    <source>
        <dbReference type="ARBA" id="ARBA00022818"/>
    </source>
</evidence>
<evidence type="ECO:0000313" key="5">
    <source>
        <dbReference type="Proteomes" id="UP000561045"/>
    </source>
</evidence>
<keyword evidence="1 2" id="KW-0556">Organic radical</keyword>
<keyword evidence="4" id="KW-0670">Pyruvate</keyword>
<proteinExistence type="predicted"/>
<evidence type="ECO:0000256" key="2">
    <source>
        <dbReference type="PROSITE-ProRule" id="PRU00493"/>
    </source>
</evidence>
<dbReference type="PROSITE" id="PS51149">
    <property type="entry name" value="GLY_RADICAL_2"/>
    <property type="match status" value="1"/>
</dbReference>
<dbReference type="InterPro" id="IPR001150">
    <property type="entry name" value="Gly_radical"/>
</dbReference>
<comment type="caution">
    <text evidence="4">The sequence shown here is derived from an EMBL/GenBank/DDBJ whole genome shotgun (WGS) entry which is preliminary data.</text>
</comment>
<evidence type="ECO:0000313" key="4">
    <source>
        <dbReference type="EMBL" id="MBB4011262.1"/>
    </source>
</evidence>
<gene>
    <name evidence="4" type="ORF">GGR36_000570</name>
</gene>
<name>A0A840BI51_9RHOO</name>
<organism evidence="4 5">
    <name type="scientific">Niveibacterium umoris</name>
    <dbReference type="NCBI Taxonomy" id="1193620"/>
    <lineage>
        <taxon>Bacteria</taxon>
        <taxon>Pseudomonadati</taxon>
        <taxon>Pseudomonadota</taxon>
        <taxon>Betaproteobacteria</taxon>
        <taxon>Rhodocyclales</taxon>
        <taxon>Rhodocyclaceae</taxon>
        <taxon>Niveibacterium</taxon>
    </lineage>
</organism>
<dbReference type="InterPro" id="IPR019777">
    <property type="entry name" value="Form_AcTrfase_GR_CS"/>
</dbReference>